<keyword evidence="3 7" id="KW-0997">Cell inner membrane</keyword>
<dbReference type="EMBL" id="CP016268">
    <property type="protein sequence ID" value="ANO52843.1"/>
    <property type="molecule type" value="Genomic_DNA"/>
</dbReference>
<feature type="transmembrane region" description="Helical" evidence="7">
    <location>
        <begin position="240"/>
        <end position="262"/>
    </location>
</feature>
<dbReference type="STRING" id="1548547.BA177_18090"/>
<dbReference type="GO" id="GO:0005886">
    <property type="term" value="C:plasma membrane"/>
    <property type="evidence" value="ECO:0007669"/>
    <property type="project" value="UniProtKB-SubCell"/>
</dbReference>
<evidence type="ECO:0000259" key="8">
    <source>
        <dbReference type="Pfam" id="PF06808"/>
    </source>
</evidence>
<feature type="transmembrane region" description="Helical" evidence="7">
    <location>
        <begin position="268"/>
        <end position="286"/>
    </location>
</feature>
<dbReference type="AlphaFoldDB" id="A0A193LK86"/>
<protein>
    <recommendedName>
        <fullName evidence="7">TRAP transporter large permease protein</fullName>
    </recommendedName>
</protein>
<evidence type="ECO:0000256" key="5">
    <source>
        <dbReference type="ARBA" id="ARBA00022989"/>
    </source>
</evidence>
<feature type="transmembrane region" description="Helical" evidence="7">
    <location>
        <begin position="298"/>
        <end position="319"/>
    </location>
</feature>
<feature type="transmembrane region" description="Helical" evidence="7">
    <location>
        <begin position="195"/>
        <end position="220"/>
    </location>
</feature>
<comment type="subcellular location">
    <subcellularLocation>
        <location evidence="1 7">Cell inner membrane</location>
        <topology evidence="1 7">Multi-pass membrane protein</topology>
    </subcellularLocation>
</comment>
<feature type="transmembrane region" description="Helical" evidence="7">
    <location>
        <begin position="5"/>
        <end position="24"/>
    </location>
</feature>
<keyword evidence="4 7" id="KW-0812">Transmembrane</keyword>
<feature type="transmembrane region" description="Helical" evidence="7">
    <location>
        <begin position="420"/>
        <end position="442"/>
    </location>
</feature>
<feature type="transmembrane region" description="Helical" evidence="7">
    <location>
        <begin position="63"/>
        <end position="82"/>
    </location>
</feature>
<dbReference type="OrthoDB" id="9796052at2"/>
<accession>A0A193LK86</accession>
<feature type="transmembrane region" description="Helical" evidence="7">
    <location>
        <begin position="143"/>
        <end position="167"/>
    </location>
</feature>
<proteinExistence type="inferred from homology"/>
<evidence type="ECO:0000256" key="4">
    <source>
        <dbReference type="ARBA" id="ARBA00022692"/>
    </source>
</evidence>
<evidence type="ECO:0000256" key="1">
    <source>
        <dbReference type="ARBA" id="ARBA00004429"/>
    </source>
</evidence>
<evidence type="ECO:0000256" key="7">
    <source>
        <dbReference type="RuleBase" id="RU369079"/>
    </source>
</evidence>
<comment type="subunit">
    <text evidence="7">The complex comprises the extracytoplasmic solute receptor protein and the two transmembrane proteins.</text>
</comment>
<dbReference type="InterPro" id="IPR010656">
    <property type="entry name" value="DctM"/>
</dbReference>
<feature type="transmembrane region" description="Helical" evidence="7">
    <location>
        <begin position="362"/>
        <end position="379"/>
    </location>
</feature>
<reference evidence="9 10" key="1">
    <citation type="submission" date="2016-06" db="EMBL/GenBank/DDBJ databases">
        <title>Complete genome sequence of a deep-branching marine Gamma Proteobacterium Woeseia oceani type strain XK5.</title>
        <authorList>
            <person name="Mu D."/>
            <person name="Du Z."/>
        </authorList>
    </citation>
    <scope>NUCLEOTIDE SEQUENCE [LARGE SCALE GENOMIC DNA]</scope>
    <source>
        <strain evidence="9 10">XK5</strain>
    </source>
</reference>
<feature type="transmembrane region" description="Helical" evidence="7">
    <location>
        <begin position="339"/>
        <end position="357"/>
    </location>
</feature>
<comment type="function">
    <text evidence="7">Part of the tripartite ATP-independent periplasmic (TRAP) transport system.</text>
</comment>
<dbReference type="InterPro" id="IPR004681">
    <property type="entry name" value="TRAP_DctM"/>
</dbReference>
<name>A0A193LK86_9GAMM</name>
<dbReference type="PANTHER" id="PTHR33362:SF7">
    <property type="entry name" value="SLL1103 PROTEIN"/>
    <property type="match status" value="1"/>
</dbReference>
<evidence type="ECO:0000256" key="6">
    <source>
        <dbReference type="ARBA" id="ARBA00023136"/>
    </source>
</evidence>
<evidence type="ECO:0000313" key="9">
    <source>
        <dbReference type="EMBL" id="ANO52843.1"/>
    </source>
</evidence>
<keyword evidence="5 7" id="KW-1133">Transmembrane helix</keyword>
<dbReference type="RefSeq" id="WP_068618577.1">
    <property type="nucleotide sequence ID" value="NZ_CP016268.1"/>
</dbReference>
<dbReference type="PANTHER" id="PTHR33362">
    <property type="entry name" value="SIALIC ACID TRAP TRANSPORTER PERMEASE PROTEIN SIAT-RELATED"/>
    <property type="match status" value="1"/>
</dbReference>
<keyword evidence="2" id="KW-1003">Cell membrane</keyword>
<keyword evidence="6 7" id="KW-0472">Membrane</keyword>
<dbReference type="Proteomes" id="UP000092695">
    <property type="component" value="Chromosome"/>
</dbReference>
<keyword evidence="10" id="KW-1185">Reference proteome</keyword>
<dbReference type="NCBIfam" id="TIGR00786">
    <property type="entry name" value="dctM"/>
    <property type="match status" value="1"/>
</dbReference>
<dbReference type="KEGG" id="woc:BA177_18090"/>
<feature type="transmembrane region" description="Helical" evidence="7">
    <location>
        <begin position="102"/>
        <end position="131"/>
    </location>
</feature>
<dbReference type="PIRSF" id="PIRSF006066">
    <property type="entry name" value="HI0050"/>
    <property type="match status" value="1"/>
</dbReference>
<feature type="transmembrane region" description="Helical" evidence="7">
    <location>
        <begin position="385"/>
        <end position="408"/>
    </location>
</feature>
<dbReference type="Pfam" id="PF06808">
    <property type="entry name" value="DctM"/>
    <property type="match status" value="1"/>
</dbReference>
<comment type="similarity">
    <text evidence="7">Belongs to the TRAP transporter large permease family.</text>
</comment>
<feature type="transmembrane region" description="Helical" evidence="7">
    <location>
        <begin position="30"/>
        <end position="51"/>
    </location>
</feature>
<evidence type="ECO:0000313" key="10">
    <source>
        <dbReference type="Proteomes" id="UP000092695"/>
    </source>
</evidence>
<dbReference type="GO" id="GO:0022857">
    <property type="term" value="F:transmembrane transporter activity"/>
    <property type="evidence" value="ECO:0007669"/>
    <property type="project" value="UniProtKB-UniRule"/>
</dbReference>
<keyword evidence="7" id="KW-0813">Transport</keyword>
<feature type="domain" description="TRAP C4-dicarboxylate transport system permease DctM subunit" evidence="8">
    <location>
        <begin position="9"/>
        <end position="444"/>
    </location>
</feature>
<organism evidence="9 10">
    <name type="scientific">Woeseia oceani</name>
    <dbReference type="NCBI Taxonomy" id="1548547"/>
    <lineage>
        <taxon>Bacteria</taxon>
        <taxon>Pseudomonadati</taxon>
        <taxon>Pseudomonadota</taxon>
        <taxon>Gammaproteobacteria</taxon>
        <taxon>Woeseiales</taxon>
        <taxon>Woeseiaceae</taxon>
        <taxon>Woeseia</taxon>
    </lineage>
</organism>
<evidence type="ECO:0000256" key="3">
    <source>
        <dbReference type="ARBA" id="ARBA00022519"/>
    </source>
</evidence>
<sequence>MEWVALLMFGAIIVLLLAGFPVAFTLGGTALLFATAGVIGGGFEVAFLTGLPSRLFGIMGNETLIAVPLFVFMGITLERARIAEDLLETLSALFGRLRGGLGIAVTLVGMLLAASTGIVGATVVTMGLLSLPTMLKRGYSPEIAAGTICASGTLGQIIPPSIILVMLGDVMSSAYQQAQLQQGIFSPETVSVGDLFAGALIPGLLLVVLYMLYLFVLAIIKPASMPARPDDDSDVTLARLLSALMPPLILIFAVLGSILGGFATPTEAAGVGAAGGLLIALQRRSLNLVRLQEIMRGTLRVSSMVFLILIGASVFSLVFRGYGGDDAVRELLDHLPGGVFAAVLVVMLLMFLLGFVLDFIEITFVVVPIVAPVLLSMGLDPVWLGIMIAINLQTSFLTPPFGFALFYLRGVAPPEVSTAAIYRGVMPFVAIQLLALLILAAFPDLVTWLPDRIYGN</sequence>
<gene>
    <name evidence="9" type="ORF">BA177_18090</name>
</gene>
<evidence type="ECO:0000256" key="2">
    <source>
        <dbReference type="ARBA" id="ARBA00022475"/>
    </source>
</evidence>